<evidence type="ECO:0000313" key="1">
    <source>
        <dbReference type="EMBL" id="MBN7795177.1"/>
    </source>
</evidence>
<sequence>MTRQFSQLPYYDRLHKQLQSLNEFVTPRAVLRYQSGIVSTGSFTLPSPWTGEPLRSLDCYLANISPLGFGDIPIAYRFKCEHTFWLISGIVKDGFPLNELYVPEWDCSPWSILAEQERDRNAAVRQQLREIDDGPTEHPLPAGPPVLLLGHPNFAHNLWNELPGLAVLEERLSQSCPGLEVMTLCQPILSIEQGFASLGWPHKPVESLSALLGRQWRIFTRVGSTQVSDSVRARLARSLRVCRDEAVTEPMRRQLEGCFPVVWMSARLDCRTAQNQEDMIIAAVLAMADEYPEAGFILDGFAYPDDFDNPVYMLPSGTHLENGFRGATGDCVSSLGESLVAREREITSYISRLQRRLESRVRNPVASTSGLRMTDTLFLGKMADYYICHAGSLQHKMGWIHNVAGIVHSNSTGLGRGAARWMARQVENGVEPTLIDSALVTDQGSIRGINQVERNRDYRFVDIPGVVSQILEDMARRLPDPQGGGEGGRPRGWRLWRNWLGRRNDR</sequence>
<keyword evidence="2" id="KW-1185">Reference proteome</keyword>
<dbReference type="RefSeq" id="WP_206558616.1">
    <property type="nucleotide sequence ID" value="NZ_JAFKCZ010000001.1"/>
</dbReference>
<dbReference type="EMBL" id="JAFKCZ010000001">
    <property type="protein sequence ID" value="MBN7795177.1"/>
    <property type="molecule type" value="Genomic_DNA"/>
</dbReference>
<protein>
    <submittedName>
        <fullName evidence="1">Uncharacterized protein</fullName>
    </submittedName>
</protein>
<gene>
    <name evidence="1" type="ORF">JYP50_01155</name>
</gene>
<organism evidence="1 2">
    <name type="scientific">Parahaliea mediterranea</name>
    <dbReference type="NCBI Taxonomy" id="651086"/>
    <lineage>
        <taxon>Bacteria</taxon>
        <taxon>Pseudomonadati</taxon>
        <taxon>Pseudomonadota</taxon>
        <taxon>Gammaproteobacteria</taxon>
        <taxon>Cellvibrionales</taxon>
        <taxon>Halieaceae</taxon>
        <taxon>Parahaliea</taxon>
    </lineage>
</organism>
<evidence type="ECO:0000313" key="2">
    <source>
        <dbReference type="Proteomes" id="UP000664303"/>
    </source>
</evidence>
<accession>A0A939DCQ4</accession>
<reference evidence="1" key="1">
    <citation type="submission" date="2021-02" db="EMBL/GenBank/DDBJ databases">
        <title>PHA producing bacteria isolated from coastal sediment in Guangdong, Shenzhen.</title>
        <authorList>
            <person name="Zheng W."/>
            <person name="Yu S."/>
            <person name="Huang Y."/>
        </authorList>
    </citation>
    <scope>NUCLEOTIDE SEQUENCE</scope>
    <source>
        <strain evidence="1">TN14-10</strain>
    </source>
</reference>
<dbReference type="Proteomes" id="UP000664303">
    <property type="component" value="Unassembled WGS sequence"/>
</dbReference>
<dbReference type="AlphaFoldDB" id="A0A939DCQ4"/>
<name>A0A939DCQ4_9GAMM</name>
<proteinExistence type="predicted"/>
<comment type="caution">
    <text evidence="1">The sequence shown here is derived from an EMBL/GenBank/DDBJ whole genome shotgun (WGS) entry which is preliminary data.</text>
</comment>